<protein>
    <submittedName>
        <fullName evidence="2">Uncharacterized protein</fullName>
    </submittedName>
</protein>
<feature type="region of interest" description="Disordered" evidence="1">
    <location>
        <begin position="61"/>
        <end position="89"/>
    </location>
</feature>
<reference evidence="2 3" key="1">
    <citation type="submission" date="2024-04" db="EMBL/GenBank/DDBJ databases">
        <title>Phyllosticta paracitricarpa is synonymous to the EU quarantine fungus P. citricarpa based on phylogenomic analyses.</title>
        <authorList>
            <consortium name="Lawrence Berkeley National Laboratory"/>
            <person name="Van ingen-buijs V.A."/>
            <person name="Van westerhoven A.C."/>
            <person name="Haridas S."/>
            <person name="Skiadas P."/>
            <person name="Martin F."/>
            <person name="Groenewald J.Z."/>
            <person name="Crous P.W."/>
            <person name="Seidl M.F."/>
        </authorList>
    </citation>
    <scope>NUCLEOTIDE SEQUENCE [LARGE SCALE GENOMIC DNA]</scope>
    <source>
        <strain evidence="2 3">CPC 17464</strain>
    </source>
</reference>
<accession>A0ABR1LPP0</accession>
<evidence type="ECO:0000313" key="2">
    <source>
        <dbReference type="EMBL" id="KAK7537144.1"/>
    </source>
</evidence>
<keyword evidence="3" id="KW-1185">Reference proteome</keyword>
<organism evidence="2 3">
    <name type="scientific">Phyllosticta citribraziliensis</name>
    <dbReference type="NCBI Taxonomy" id="989973"/>
    <lineage>
        <taxon>Eukaryota</taxon>
        <taxon>Fungi</taxon>
        <taxon>Dikarya</taxon>
        <taxon>Ascomycota</taxon>
        <taxon>Pezizomycotina</taxon>
        <taxon>Dothideomycetes</taxon>
        <taxon>Dothideomycetes incertae sedis</taxon>
        <taxon>Botryosphaeriales</taxon>
        <taxon>Phyllostictaceae</taxon>
        <taxon>Phyllosticta</taxon>
    </lineage>
</organism>
<gene>
    <name evidence="2" type="ORF">J3D65DRAFT_603171</name>
</gene>
<dbReference type="GeneID" id="92031094"/>
<evidence type="ECO:0000313" key="3">
    <source>
        <dbReference type="Proteomes" id="UP001360953"/>
    </source>
</evidence>
<proteinExistence type="predicted"/>
<dbReference type="RefSeq" id="XP_066655295.1">
    <property type="nucleotide sequence ID" value="XM_066798188.1"/>
</dbReference>
<name>A0ABR1LPP0_9PEZI</name>
<comment type="caution">
    <text evidence="2">The sequence shown here is derived from an EMBL/GenBank/DDBJ whole genome shotgun (WGS) entry which is preliminary data.</text>
</comment>
<sequence>MWWERNACHGNGKRACQGWVEDKDSLDLSGDRFSTAALACVGTSAACCASRGFVNAVALRRGQRSGAEQRRSGRSVPERGQPAAHEAQAKDALPRISCPGFGWHHEEPPTTNQPLPARCLRSQRLVSSPPCGPRFNSAFSASYARRPNLCCTPPYSAFALDFAFANACENQDALSGEAYHDKMPRAKRFPLRPLSAADDPSESTLGPPLDKTGLGPGVCAWPSWLYSLLLNGADREQSVWSADMEKTFPQLRAVPPPPPSPPPSPLLSGCLSFCSMRASFWVLAC</sequence>
<dbReference type="EMBL" id="JBBPEH010000006">
    <property type="protein sequence ID" value="KAK7537144.1"/>
    <property type="molecule type" value="Genomic_DNA"/>
</dbReference>
<evidence type="ECO:0000256" key="1">
    <source>
        <dbReference type="SAM" id="MobiDB-lite"/>
    </source>
</evidence>
<dbReference type="Proteomes" id="UP001360953">
    <property type="component" value="Unassembled WGS sequence"/>
</dbReference>